<feature type="compositionally biased region" description="Basic and acidic residues" evidence="1">
    <location>
        <begin position="65"/>
        <end position="83"/>
    </location>
</feature>
<dbReference type="RefSeq" id="YP_010218744.1">
    <property type="nucleotide sequence ID" value="NC_058917.1"/>
</dbReference>
<feature type="region of interest" description="Disordered" evidence="1">
    <location>
        <begin position="65"/>
        <end position="87"/>
    </location>
</feature>
<accession>A0A8K1MGD1</accession>
<proteinExistence type="predicted"/>
<evidence type="ECO:0000256" key="1">
    <source>
        <dbReference type="SAM" id="MobiDB-lite"/>
    </source>
</evidence>
<dbReference type="EMBL" id="MW538937">
    <property type="protein sequence ID" value="UBU98403.1"/>
    <property type="molecule type" value="Genomic_DNA"/>
</dbReference>
<geneLocation type="mitochondrion" evidence="2"/>
<evidence type="ECO:0000313" key="2">
    <source>
        <dbReference type="EMBL" id="UBU98403.1"/>
    </source>
</evidence>
<protein>
    <submittedName>
        <fullName evidence="2">Uncharacterized protein</fullName>
    </submittedName>
</protein>
<name>A0A8K1MGD1_9PEZI</name>
<organism evidence="2">
    <name type="scientific">Morchella brunnea</name>
    <dbReference type="NCBI Taxonomy" id="1174671"/>
    <lineage>
        <taxon>Eukaryota</taxon>
        <taxon>Fungi</taxon>
        <taxon>Dikarya</taxon>
        <taxon>Ascomycota</taxon>
        <taxon>Pezizomycotina</taxon>
        <taxon>Pezizomycetes</taxon>
        <taxon>Pezizales</taxon>
        <taxon>Morchellaceae</taxon>
        <taxon>Morchella</taxon>
    </lineage>
</organism>
<dbReference type="GeneID" id="68665353"/>
<keyword evidence="2" id="KW-0496">Mitochondrion</keyword>
<dbReference type="AlphaFoldDB" id="A0A8K1MGD1"/>
<gene>
    <name evidence="2" type="primary">orf129C</name>
</gene>
<reference evidence="2" key="1">
    <citation type="submission" date="2021-01" db="EMBL/GenBank/DDBJ databases">
        <authorList>
            <person name="Sun H.-H."/>
            <person name="Zhang S."/>
            <person name="Zhang Y.-J."/>
        </authorList>
    </citation>
    <scope>NUCLEOTIDE SEQUENCE</scope>
    <source>
        <strain evidence="2">CMM1</strain>
    </source>
</reference>
<sequence length="129" mass="14752">MQTWSRDDLRSRVRLIYRSPFSYPPRLPDLSPGEAHAGSMGFPYPHPSYLAKAIHLLRKWTEPGGEGHIRGGGGKEKWSRSWEGRPPPGSSLIQLLHAPSRTALSTRGFQPRVERSLIFQFSLLFLFYY</sequence>